<dbReference type="KEGG" id="cari:FNU76_03675"/>
<dbReference type="CDD" id="cd00093">
    <property type="entry name" value="HTH_XRE"/>
    <property type="match status" value="1"/>
</dbReference>
<evidence type="ECO:0000313" key="3">
    <source>
        <dbReference type="Proteomes" id="UP000317550"/>
    </source>
</evidence>
<dbReference type="Pfam" id="PF01381">
    <property type="entry name" value="HTH_3"/>
    <property type="match status" value="1"/>
</dbReference>
<dbReference type="RefSeq" id="WP_143856449.1">
    <property type="nucleotide sequence ID" value="NZ_CP041730.1"/>
</dbReference>
<dbReference type="AlphaFoldDB" id="A0A516SBK2"/>
<dbReference type="OrthoDB" id="9810578at2"/>
<dbReference type="SUPFAM" id="SSF47413">
    <property type="entry name" value="lambda repressor-like DNA-binding domains"/>
    <property type="match status" value="1"/>
</dbReference>
<sequence>MPRYRDDIKPNLPIALQLQLESLGEAIRHARKERGLNQRALADMIGVAPNTVVAMEQGMPTVQIGSYALAIWHLEVPGVNFGPLDRLLTRV</sequence>
<dbReference type="InterPro" id="IPR001387">
    <property type="entry name" value="Cro/C1-type_HTH"/>
</dbReference>
<dbReference type="GO" id="GO:0003677">
    <property type="term" value="F:DNA binding"/>
    <property type="evidence" value="ECO:0007669"/>
    <property type="project" value="InterPro"/>
</dbReference>
<name>A0A516SBK2_9NEIS</name>
<dbReference type="Gene3D" id="1.10.260.40">
    <property type="entry name" value="lambda repressor-like DNA-binding domains"/>
    <property type="match status" value="1"/>
</dbReference>
<evidence type="ECO:0000313" key="2">
    <source>
        <dbReference type="EMBL" id="QDQ25524.1"/>
    </source>
</evidence>
<feature type="domain" description="HTH cro/C1-type" evidence="1">
    <location>
        <begin position="27"/>
        <end position="58"/>
    </location>
</feature>
<dbReference type="EMBL" id="CP041730">
    <property type="protein sequence ID" value="QDQ25524.1"/>
    <property type="molecule type" value="Genomic_DNA"/>
</dbReference>
<dbReference type="PROSITE" id="PS50943">
    <property type="entry name" value="HTH_CROC1"/>
    <property type="match status" value="1"/>
</dbReference>
<gene>
    <name evidence="2" type="ORF">FNU76_03675</name>
</gene>
<dbReference type="InterPro" id="IPR010982">
    <property type="entry name" value="Lambda_DNA-bd_dom_sf"/>
</dbReference>
<reference evidence="3" key="1">
    <citation type="submission" date="2019-07" db="EMBL/GenBank/DDBJ databases">
        <title>Chitinimonas sp. nov., isolated from Ny-Alesund, arctica soil.</title>
        <authorList>
            <person name="Xu Q."/>
            <person name="Peng F."/>
        </authorList>
    </citation>
    <scope>NUCLEOTIDE SEQUENCE [LARGE SCALE GENOMIC DNA]</scope>
    <source>
        <strain evidence="3">R3-44</strain>
    </source>
</reference>
<evidence type="ECO:0000259" key="1">
    <source>
        <dbReference type="PROSITE" id="PS50943"/>
    </source>
</evidence>
<accession>A0A516SBK2</accession>
<organism evidence="2 3">
    <name type="scientific">Chitinimonas arctica</name>
    <dbReference type="NCBI Taxonomy" id="2594795"/>
    <lineage>
        <taxon>Bacteria</taxon>
        <taxon>Pseudomonadati</taxon>
        <taxon>Pseudomonadota</taxon>
        <taxon>Betaproteobacteria</taxon>
        <taxon>Neisseriales</taxon>
        <taxon>Chitinibacteraceae</taxon>
        <taxon>Chitinimonas</taxon>
    </lineage>
</organism>
<protein>
    <submittedName>
        <fullName evidence="2">Helix-turn-helix domain-containing protein</fullName>
    </submittedName>
</protein>
<keyword evidence="3" id="KW-1185">Reference proteome</keyword>
<dbReference type="Proteomes" id="UP000317550">
    <property type="component" value="Chromosome"/>
</dbReference>
<proteinExistence type="predicted"/>